<evidence type="ECO:0000313" key="2">
    <source>
        <dbReference type="EMBL" id="QJP99239.1"/>
    </source>
</evidence>
<dbReference type="AlphaFoldDB" id="A0A6M3ZMR1"/>
<evidence type="ECO:0000259" key="1">
    <source>
        <dbReference type="PROSITE" id="PS50995"/>
    </source>
</evidence>
<organism evidence="2 3">
    <name type="scientific">Herbaspirillum rubrisubalbicans Os34</name>
    <dbReference type="NCBI Taxonomy" id="1235827"/>
    <lineage>
        <taxon>Bacteria</taxon>
        <taxon>Pseudomonadati</taxon>
        <taxon>Pseudomonadota</taxon>
        <taxon>Betaproteobacteria</taxon>
        <taxon>Burkholderiales</taxon>
        <taxon>Oxalobacteraceae</taxon>
        <taxon>Herbaspirillum</taxon>
    </lineage>
</organism>
<dbReference type="SMART" id="SM00347">
    <property type="entry name" value="HTH_MARR"/>
    <property type="match status" value="1"/>
</dbReference>
<dbReference type="Gene3D" id="1.10.10.10">
    <property type="entry name" value="Winged helix-like DNA-binding domain superfamily/Winged helix DNA-binding domain"/>
    <property type="match status" value="1"/>
</dbReference>
<dbReference type="InterPro" id="IPR036390">
    <property type="entry name" value="WH_DNA-bd_sf"/>
</dbReference>
<dbReference type="GO" id="GO:0006950">
    <property type="term" value="P:response to stress"/>
    <property type="evidence" value="ECO:0007669"/>
    <property type="project" value="TreeGrafter"/>
</dbReference>
<proteinExistence type="predicted"/>
<dbReference type="PANTHER" id="PTHR33164:SF43">
    <property type="entry name" value="HTH-TYPE TRANSCRIPTIONAL REPRESSOR YETL"/>
    <property type="match status" value="1"/>
</dbReference>
<dbReference type="PROSITE" id="PS50995">
    <property type="entry name" value="HTH_MARR_2"/>
    <property type="match status" value="1"/>
</dbReference>
<dbReference type="Pfam" id="PF12802">
    <property type="entry name" value="MarR_2"/>
    <property type="match status" value="1"/>
</dbReference>
<feature type="domain" description="HTH marR-type" evidence="1">
    <location>
        <begin position="5"/>
        <end position="141"/>
    </location>
</feature>
<dbReference type="PANTHER" id="PTHR33164">
    <property type="entry name" value="TRANSCRIPTIONAL REGULATOR, MARR FAMILY"/>
    <property type="match status" value="1"/>
</dbReference>
<dbReference type="InterPro" id="IPR000835">
    <property type="entry name" value="HTH_MarR-typ"/>
</dbReference>
<gene>
    <name evidence="2" type="ORF">C798_03035</name>
</gene>
<dbReference type="RefSeq" id="WP_017455293.1">
    <property type="nucleotide sequence ID" value="NZ_CP008956.1"/>
</dbReference>
<dbReference type="Proteomes" id="UP000501648">
    <property type="component" value="Chromosome"/>
</dbReference>
<sequence>MSTKADKLTAVTLFVFRANGQLIEWGNHFSEPHGLTSARWQVLGAIAMASEQLSIPQIAATMGVTRQGVLKQINLLVDESLVEPLPNPTHRRSPLYALTAKGKTAYEALADRWRKHVQQICSEFTVADLDAAIRVLSAISEVHTSNL</sequence>
<dbReference type="InterPro" id="IPR039422">
    <property type="entry name" value="MarR/SlyA-like"/>
</dbReference>
<reference evidence="2 3" key="1">
    <citation type="journal article" date="2012" name="J. Bacteriol.">
        <title>Genome sequence of the pathogenic Herbaspirillum seropedicae strain Os34, isolated from rice roots.</title>
        <authorList>
            <person name="Ye W."/>
            <person name="Ye S."/>
            <person name="Liu J."/>
            <person name="Chang S."/>
            <person name="Chen M."/>
            <person name="Zhu B."/>
            <person name="Guo L."/>
            <person name="An Q."/>
        </authorList>
    </citation>
    <scope>NUCLEOTIDE SEQUENCE [LARGE SCALE GENOMIC DNA]</scope>
    <source>
        <strain evidence="2 3">Os34</strain>
    </source>
</reference>
<dbReference type="InterPro" id="IPR036388">
    <property type="entry name" value="WH-like_DNA-bd_sf"/>
</dbReference>
<protein>
    <submittedName>
        <fullName evidence="2">MarR family transcriptional regulator</fullName>
    </submittedName>
</protein>
<accession>A0A6M3ZMR1</accession>
<name>A0A6M3ZMR1_9BURK</name>
<dbReference type="EMBL" id="CP008956">
    <property type="protein sequence ID" value="QJP99239.1"/>
    <property type="molecule type" value="Genomic_DNA"/>
</dbReference>
<dbReference type="GO" id="GO:0003700">
    <property type="term" value="F:DNA-binding transcription factor activity"/>
    <property type="evidence" value="ECO:0007669"/>
    <property type="project" value="InterPro"/>
</dbReference>
<evidence type="ECO:0000313" key="3">
    <source>
        <dbReference type="Proteomes" id="UP000501648"/>
    </source>
</evidence>
<dbReference type="SUPFAM" id="SSF46785">
    <property type="entry name" value="Winged helix' DNA-binding domain"/>
    <property type="match status" value="1"/>
</dbReference>